<evidence type="ECO:0000313" key="3">
    <source>
        <dbReference type="Proteomes" id="UP000001353"/>
    </source>
</evidence>
<dbReference type="AlphaFoldDB" id="F7ZE09"/>
<evidence type="ECO:0000313" key="2">
    <source>
        <dbReference type="EMBL" id="AEI92128.1"/>
    </source>
</evidence>
<dbReference type="HOGENOM" id="CLU_2452735_0_0_5"/>
<proteinExistence type="predicted"/>
<gene>
    <name evidence="2" type="ordered locus">RLO149_c000960</name>
</gene>
<feature type="region of interest" description="Disordered" evidence="1">
    <location>
        <begin position="1"/>
        <end position="64"/>
    </location>
</feature>
<keyword evidence="3" id="KW-1185">Reference proteome</keyword>
<sequence length="89" mass="10075">MKPRNAGIGLQPTSHLPKAKAAQRYRLQLRSRGTGRKVARQRHEARSRCTLPSPNAQKRRQYPSLPEGALRKITIVSGRGNIFWVCPFV</sequence>
<accession>F7ZE09</accession>
<feature type="compositionally biased region" description="Basic residues" evidence="1">
    <location>
        <begin position="17"/>
        <end position="40"/>
    </location>
</feature>
<reference evidence="2 3" key="1">
    <citation type="journal article" date="2011" name="BMC Genomics">
        <title>Comparative genome analysis and genome-guided physiological analysis of Roseobacter litoralis.</title>
        <authorList>
            <person name="Kalhoefer D."/>
            <person name="Thole S."/>
            <person name="Voget S."/>
            <person name="Lehmann R."/>
            <person name="Liesegang H."/>
            <person name="Wollher A."/>
            <person name="Daniel R."/>
            <person name="Simon M."/>
            <person name="Brinkhoff T."/>
        </authorList>
    </citation>
    <scope>NUCLEOTIDE SEQUENCE [LARGE SCALE GENOMIC DNA]</scope>
    <source>
        <strain evidence="3">ATCC 49566 / DSM 6996 / JCM 21268 / NBRC 15278 / OCh 149</strain>
    </source>
</reference>
<dbReference type="KEGG" id="rli:RLO149_c000960"/>
<protein>
    <submittedName>
        <fullName evidence="2">Uncharacterized protein</fullName>
    </submittedName>
</protein>
<dbReference type="STRING" id="391595.RLO149_c000960"/>
<evidence type="ECO:0000256" key="1">
    <source>
        <dbReference type="SAM" id="MobiDB-lite"/>
    </source>
</evidence>
<dbReference type="EMBL" id="CP002623">
    <property type="protein sequence ID" value="AEI92128.1"/>
    <property type="molecule type" value="Genomic_DNA"/>
</dbReference>
<dbReference type="Proteomes" id="UP000001353">
    <property type="component" value="Chromosome"/>
</dbReference>
<name>F7ZE09_ROSLO</name>
<organism evidence="2 3">
    <name type="scientific">Roseobacter litoralis (strain ATCC 49566 / DSM 6996 / JCM 21268 / NBRC 15278 / OCh 149)</name>
    <dbReference type="NCBI Taxonomy" id="391595"/>
    <lineage>
        <taxon>Bacteria</taxon>
        <taxon>Pseudomonadati</taxon>
        <taxon>Pseudomonadota</taxon>
        <taxon>Alphaproteobacteria</taxon>
        <taxon>Rhodobacterales</taxon>
        <taxon>Roseobacteraceae</taxon>
        <taxon>Roseobacter</taxon>
    </lineage>
</organism>